<evidence type="ECO:0000259" key="1">
    <source>
        <dbReference type="Pfam" id="PF08241"/>
    </source>
</evidence>
<dbReference type="Pfam" id="PF08241">
    <property type="entry name" value="Methyltransf_11"/>
    <property type="match status" value="1"/>
</dbReference>
<organism evidence="2 3">
    <name type="scientific">endosymbiont of Galathealinum brachiosum</name>
    <dbReference type="NCBI Taxonomy" id="2200906"/>
    <lineage>
        <taxon>Bacteria</taxon>
        <taxon>Pseudomonadati</taxon>
        <taxon>Pseudomonadota</taxon>
        <taxon>Gammaproteobacteria</taxon>
        <taxon>sulfur-oxidizing symbionts</taxon>
    </lineage>
</organism>
<dbReference type="InterPro" id="IPR029063">
    <property type="entry name" value="SAM-dependent_MTases_sf"/>
</dbReference>
<dbReference type="Gene3D" id="3.40.50.150">
    <property type="entry name" value="Vaccinia Virus protein VP39"/>
    <property type="match status" value="1"/>
</dbReference>
<comment type="caution">
    <text evidence="2">The sequence shown here is derived from an EMBL/GenBank/DDBJ whole genome shotgun (WGS) entry which is preliminary data.</text>
</comment>
<evidence type="ECO:0000313" key="3">
    <source>
        <dbReference type="Proteomes" id="UP000254266"/>
    </source>
</evidence>
<dbReference type="InterPro" id="IPR013216">
    <property type="entry name" value="Methyltransf_11"/>
</dbReference>
<proteinExistence type="predicted"/>
<gene>
    <name evidence="2" type="ORF">DIZ80_15745</name>
</gene>
<reference evidence="2 3" key="1">
    <citation type="journal article" date="2018" name="ISME J.">
        <title>Endosymbiont genomes yield clues of tubeworm success.</title>
        <authorList>
            <person name="Li Y."/>
            <person name="Liles M.R."/>
            <person name="Halanych K.M."/>
        </authorList>
    </citation>
    <scope>NUCLEOTIDE SEQUENCE [LARGE SCALE GENOMIC DNA]</scope>
    <source>
        <strain evidence="2">A1464</strain>
    </source>
</reference>
<dbReference type="EMBL" id="QFXC01000013">
    <property type="protein sequence ID" value="RDH81529.1"/>
    <property type="molecule type" value="Genomic_DNA"/>
</dbReference>
<dbReference type="SUPFAM" id="SSF53335">
    <property type="entry name" value="S-adenosyl-L-methionine-dependent methyltransferases"/>
    <property type="match status" value="1"/>
</dbReference>
<sequence>MHSKKESLLKRWHSLKINPKACEKKWNHQYWNDNDGFRVVSCIKCPSFDSKQQLCGINYGTPLRKCVSSSIEAHFFNSQNKNILEVGFGRSNLAKNLINRSGGTWTGIDPKRPKNESATMGKSGYGHATHIPFADQTFDKIFGIQSVEHWRQNANSVLNPSSYQDCITEIHRALKPGGSIYLDAPIHFHGNEMFIMGDIDKIKSLFPDSHWKNIQIEKWREDYLPLERYTPSENEFEDWAVEITTYPENQITEARKNGVVWLIVITAEKI</sequence>
<dbReference type="CDD" id="cd02440">
    <property type="entry name" value="AdoMet_MTases"/>
    <property type="match status" value="1"/>
</dbReference>
<evidence type="ECO:0000313" key="2">
    <source>
        <dbReference type="EMBL" id="RDH81529.1"/>
    </source>
</evidence>
<keyword evidence="3" id="KW-1185">Reference proteome</keyword>
<dbReference type="AlphaFoldDB" id="A0A370D9H3"/>
<feature type="domain" description="Methyltransferase type 11" evidence="1">
    <location>
        <begin position="84"/>
        <end position="181"/>
    </location>
</feature>
<dbReference type="Proteomes" id="UP000254266">
    <property type="component" value="Unassembled WGS sequence"/>
</dbReference>
<protein>
    <recommendedName>
        <fullName evidence="1">Methyltransferase type 11 domain-containing protein</fullName>
    </recommendedName>
</protein>
<accession>A0A370D9H3</accession>
<name>A0A370D9H3_9GAMM</name>
<dbReference type="GO" id="GO:0008757">
    <property type="term" value="F:S-adenosylmethionine-dependent methyltransferase activity"/>
    <property type="evidence" value="ECO:0007669"/>
    <property type="project" value="InterPro"/>
</dbReference>